<dbReference type="InterPro" id="IPR052714">
    <property type="entry name" value="MFS_Exporter"/>
</dbReference>
<evidence type="ECO:0000256" key="5">
    <source>
        <dbReference type="ARBA" id="ARBA00023136"/>
    </source>
</evidence>
<dbReference type="GO" id="GO:0005886">
    <property type="term" value="C:plasma membrane"/>
    <property type="evidence" value="ECO:0007669"/>
    <property type="project" value="UniProtKB-SubCell"/>
</dbReference>
<dbReference type="Gene3D" id="1.20.1250.20">
    <property type="entry name" value="MFS general substrate transporter like domains"/>
    <property type="match status" value="1"/>
</dbReference>
<dbReference type="CDD" id="cd17489">
    <property type="entry name" value="MFS_YfcJ_like"/>
    <property type="match status" value="1"/>
</dbReference>
<feature type="transmembrane region" description="Helical" evidence="6">
    <location>
        <begin position="12"/>
        <end position="34"/>
    </location>
</feature>
<sequence length="407" mass="43800">MNQNNYEDREPLWTKSYILLILMGMITSTCFYMINPTITKYAIEIGASVAIAGIIAGMFSVTALITRPFSGFLADRLNRRNLLLTATIFMGIAAIGYSFSKTVPLLVFFRILHGIAFSFSGTVNISSISLFVPHKRLGEGVGYYGLVYIIATAVGPSLGLYLGDTLGYSSSYLLSGIVLLLVSTFVFVIGFPKNEKKEIDKIKFNVNNLFSIQVLPLAVFGGLFSMSNGIISGYIALLGDIRGIENVGIYFTINAFVLFITRPFVGKIADKSKGIYIVIPAMIMDGLALFILGRASGLTMIVIASVFKALGQGSGQLTIQAEALKKLPPERSGIASSTYYVGADVGQGLGPMIAGGIVGAVGNNSLGYQAMFSVVSCVFIMGILLFIIYIFLGKRKKMASIINLNKV</sequence>
<dbReference type="InterPro" id="IPR011701">
    <property type="entry name" value="MFS"/>
</dbReference>
<feature type="transmembrane region" description="Helical" evidence="6">
    <location>
        <begin position="212"/>
        <end position="235"/>
    </location>
</feature>
<accession>A0A3E3I4Q5</accession>
<proteinExistence type="predicted"/>
<evidence type="ECO:0000256" key="6">
    <source>
        <dbReference type="SAM" id="Phobius"/>
    </source>
</evidence>
<feature type="transmembrane region" description="Helical" evidence="6">
    <location>
        <begin position="247"/>
        <end position="265"/>
    </location>
</feature>
<evidence type="ECO:0000313" key="9">
    <source>
        <dbReference type="Proteomes" id="UP000260812"/>
    </source>
</evidence>
<evidence type="ECO:0000256" key="4">
    <source>
        <dbReference type="ARBA" id="ARBA00022989"/>
    </source>
</evidence>
<comment type="subcellular location">
    <subcellularLocation>
        <location evidence="1">Cell membrane</location>
        <topology evidence="1">Multi-pass membrane protein</topology>
    </subcellularLocation>
</comment>
<dbReference type="Proteomes" id="UP000260812">
    <property type="component" value="Unassembled WGS sequence"/>
</dbReference>
<dbReference type="Pfam" id="PF07690">
    <property type="entry name" value="MFS_1"/>
    <property type="match status" value="1"/>
</dbReference>
<gene>
    <name evidence="8" type="ORF">DXC51_11670</name>
</gene>
<protein>
    <submittedName>
        <fullName evidence="8">MFS transporter</fullName>
    </submittedName>
</protein>
<keyword evidence="3 6" id="KW-0812">Transmembrane</keyword>
<keyword evidence="5 6" id="KW-0472">Membrane</keyword>
<dbReference type="AlphaFoldDB" id="A0A3E3I4Q5"/>
<feature type="transmembrane region" description="Helical" evidence="6">
    <location>
        <begin position="143"/>
        <end position="163"/>
    </location>
</feature>
<feature type="transmembrane region" description="Helical" evidence="6">
    <location>
        <begin position="46"/>
        <end position="69"/>
    </location>
</feature>
<evidence type="ECO:0000256" key="2">
    <source>
        <dbReference type="ARBA" id="ARBA00022448"/>
    </source>
</evidence>
<evidence type="ECO:0000259" key="7">
    <source>
        <dbReference type="PROSITE" id="PS50850"/>
    </source>
</evidence>
<dbReference type="InterPro" id="IPR020846">
    <property type="entry name" value="MFS_dom"/>
</dbReference>
<dbReference type="PROSITE" id="PS50850">
    <property type="entry name" value="MFS"/>
    <property type="match status" value="1"/>
</dbReference>
<organism evidence="8 9">
    <name type="scientific">Eisenbergiella massiliensis</name>
    <dbReference type="NCBI Taxonomy" id="1720294"/>
    <lineage>
        <taxon>Bacteria</taxon>
        <taxon>Bacillati</taxon>
        <taxon>Bacillota</taxon>
        <taxon>Clostridia</taxon>
        <taxon>Lachnospirales</taxon>
        <taxon>Lachnospiraceae</taxon>
        <taxon>Eisenbergiella</taxon>
    </lineage>
</organism>
<evidence type="ECO:0000256" key="1">
    <source>
        <dbReference type="ARBA" id="ARBA00004651"/>
    </source>
</evidence>
<comment type="caution">
    <text evidence="8">The sequence shown here is derived from an EMBL/GenBank/DDBJ whole genome shotgun (WGS) entry which is preliminary data.</text>
</comment>
<feature type="transmembrane region" description="Helical" evidence="6">
    <location>
        <begin position="169"/>
        <end position="191"/>
    </location>
</feature>
<feature type="transmembrane region" description="Helical" evidence="6">
    <location>
        <begin position="286"/>
        <end position="307"/>
    </location>
</feature>
<evidence type="ECO:0000256" key="3">
    <source>
        <dbReference type="ARBA" id="ARBA00022692"/>
    </source>
</evidence>
<reference evidence="8" key="1">
    <citation type="submission" date="2018-08" db="EMBL/GenBank/DDBJ databases">
        <title>A genome reference for cultivated species of the human gut microbiota.</title>
        <authorList>
            <person name="Zou Y."/>
            <person name="Xue W."/>
            <person name="Luo G."/>
        </authorList>
    </citation>
    <scope>NUCLEOTIDE SEQUENCE [LARGE SCALE GENOMIC DNA]</scope>
    <source>
        <strain evidence="8">TF05-5AC</strain>
    </source>
</reference>
<dbReference type="EMBL" id="QVLV01000007">
    <property type="protein sequence ID" value="RGE60254.1"/>
    <property type="molecule type" value="Genomic_DNA"/>
</dbReference>
<keyword evidence="2" id="KW-0813">Transport</keyword>
<feature type="transmembrane region" description="Helical" evidence="6">
    <location>
        <begin position="370"/>
        <end position="392"/>
    </location>
</feature>
<dbReference type="InterPro" id="IPR036259">
    <property type="entry name" value="MFS_trans_sf"/>
</dbReference>
<dbReference type="SUPFAM" id="SSF103473">
    <property type="entry name" value="MFS general substrate transporter"/>
    <property type="match status" value="1"/>
</dbReference>
<keyword evidence="4 6" id="KW-1133">Transmembrane helix</keyword>
<dbReference type="GeneID" id="97987514"/>
<dbReference type="GO" id="GO:0022857">
    <property type="term" value="F:transmembrane transporter activity"/>
    <property type="evidence" value="ECO:0007669"/>
    <property type="project" value="InterPro"/>
</dbReference>
<evidence type="ECO:0000313" key="8">
    <source>
        <dbReference type="EMBL" id="RGE60254.1"/>
    </source>
</evidence>
<dbReference type="PANTHER" id="PTHR23531:SF1">
    <property type="entry name" value="QUINOLENE RESISTANCE PROTEIN NORA"/>
    <property type="match status" value="1"/>
</dbReference>
<dbReference type="RefSeq" id="WP_117544634.1">
    <property type="nucleotide sequence ID" value="NZ_JBKVLI010000002.1"/>
</dbReference>
<name>A0A3E3I4Q5_9FIRM</name>
<feature type="domain" description="Major facilitator superfamily (MFS) profile" evidence="7">
    <location>
        <begin position="16"/>
        <end position="394"/>
    </location>
</feature>
<keyword evidence="9" id="KW-1185">Reference proteome</keyword>
<dbReference type="PANTHER" id="PTHR23531">
    <property type="entry name" value="QUINOLENE RESISTANCE PROTEIN NORA"/>
    <property type="match status" value="1"/>
</dbReference>
<feature type="transmembrane region" description="Helical" evidence="6">
    <location>
        <begin position="111"/>
        <end position="131"/>
    </location>
</feature>
<feature type="transmembrane region" description="Helical" evidence="6">
    <location>
        <begin position="81"/>
        <end position="99"/>
    </location>
</feature>